<feature type="transmembrane region" description="Helical" evidence="7">
    <location>
        <begin position="129"/>
        <end position="147"/>
    </location>
</feature>
<dbReference type="InterPro" id="IPR023171">
    <property type="entry name" value="Na/H_antiporter_dom_sf"/>
</dbReference>
<evidence type="ECO:0000313" key="9">
    <source>
        <dbReference type="Proteomes" id="UP000219327"/>
    </source>
</evidence>
<dbReference type="GO" id="GO:0015385">
    <property type="term" value="F:sodium:proton antiporter activity"/>
    <property type="evidence" value="ECO:0007669"/>
    <property type="project" value="UniProtKB-UniRule"/>
</dbReference>
<dbReference type="PANTHER" id="PTHR30341">
    <property type="entry name" value="SODIUM ION/PROTON ANTIPORTER NHAA-RELATED"/>
    <property type="match status" value="1"/>
</dbReference>
<proteinExistence type="inferred from homology"/>
<feature type="transmembrane region" description="Helical" evidence="7">
    <location>
        <begin position="332"/>
        <end position="353"/>
    </location>
</feature>
<dbReference type="Pfam" id="PF06965">
    <property type="entry name" value="Na_H_antiport_1"/>
    <property type="match status" value="1"/>
</dbReference>
<comment type="caution">
    <text evidence="8">The sequence shown here is derived from an EMBL/GenBank/DDBJ whole genome shotgun (WGS) entry which is preliminary data.</text>
</comment>
<evidence type="ECO:0000256" key="7">
    <source>
        <dbReference type="HAMAP-Rule" id="MF_01844"/>
    </source>
</evidence>
<keyword evidence="3 7" id="KW-0812">Transmembrane</keyword>
<feature type="transmembrane region" description="Helical" evidence="7">
    <location>
        <begin position="365"/>
        <end position="386"/>
    </location>
</feature>
<dbReference type="NCBIfam" id="NF007111">
    <property type="entry name" value="PRK09560.1"/>
    <property type="match status" value="1"/>
</dbReference>
<dbReference type="AlphaFoldDB" id="A0A2A5WJN7"/>
<dbReference type="EMBL" id="NTKD01000061">
    <property type="protein sequence ID" value="PDH36755.1"/>
    <property type="molecule type" value="Genomic_DNA"/>
</dbReference>
<protein>
    <recommendedName>
        <fullName evidence="7">Na(+)/H(+) antiporter NhaA</fullName>
    </recommendedName>
    <alternativeName>
        <fullName evidence="7">Sodium/proton antiporter NhaA</fullName>
    </alternativeName>
</protein>
<feature type="transmembrane region" description="Helical" evidence="7">
    <location>
        <begin position="98"/>
        <end position="117"/>
    </location>
</feature>
<dbReference type="InterPro" id="IPR004670">
    <property type="entry name" value="NhaA"/>
</dbReference>
<dbReference type="GO" id="GO:0006885">
    <property type="term" value="P:regulation of pH"/>
    <property type="evidence" value="ECO:0007669"/>
    <property type="project" value="UniProtKB-UniRule"/>
</dbReference>
<dbReference type="NCBIfam" id="TIGR00773">
    <property type="entry name" value="NhaA"/>
    <property type="match status" value="1"/>
</dbReference>
<feature type="transmembrane region" description="Helical" evidence="7">
    <location>
        <begin position="63"/>
        <end position="83"/>
    </location>
</feature>
<evidence type="ECO:0000256" key="2">
    <source>
        <dbReference type="ARBA" id="ARBA00022475"/>
    </source>
</evidence>
<evidence type="ECO:0000256" key="1">
    <source>
        <dbReference type="ARBA" id="ARBA00004429"/>
    </source>
</evidence>
<keyword evidence="2 7" id="KW-1003">Cell membrane</keyword>
<evidence type="ECO:0000256" key="3">
    <source>
        <dbReference type="ARBA" id="ARBA00022692"/>
    </source>
</evidence>
<dbReference type="Proteomes" id="UP000219327">
    <property type="component" value="Unassembled WGS sequence"/>
</dbReference>
<keyword evidence="5 7" id="KW-0472">Membrane</keyword>
<reference evidence="8 9" key="1">
    <citation type="submission" date="2017-08" db="EMBL/GenBank/DDBJ databases">
        <title>Fine stratification of microbial communities through a metagenomic profile of the photic zone.</title>
        <authorList>
            <person name="Haro-Moreno J.M."/>
            <person name="Lopez-Perez M."/>
            <person name="De La Torre J."/>
            <person name="Picazo A."/>
            <person name="Camacho A."/>
            <person name="Rodriguez-Valera F."/>
        </authorList>
    </citation>
    <scope>NUCLEOTIDE SEQUENCE [LARGE SCALE GENOMIC DNA]</scope>
    <source>
        <strain evidence="8">MED-G24</strain>
    </source>
</reference>
<feature type="transmembrane region" description="Helical" evidence="7">
    <location>
        <begin position="261"/>
        <end position="280"/>
    </location>
</feature>
<comment type="subcellular location">
    <subcellularLocation>
        <location evidence="1">Cell inner membrane</location>
        <topology evidence="1">Multi-pass membrane protein</topology>
    </subcellularLocation>
    <subcellularLocation>
        <location evidence="7">Cell membrane</location>
        <topology evidence="7">Multi-pass membrane protein</topology>
    </subcellularLocation>
</comment>
<feature type="transmembrane region" description="Helical" evidence="7">
    <location>
        <begin position="185"/>
        <end position="203"/>
    </location>
</feature>
<feature type="transmembrane region" description="Helical" evidence="7">
    <location>
        <begin position="21"/>
        <end position="43"/>
    </location>
</feature>
<evidence type="ECO:0000256" key="5">
    <source>
        <dbReference type="ARBA" id="ARBA00023136"/>
    </source>
</evidence>
<sequence length="392" mass="41741">MATRKRRFIFEFLEGESAGGLMLMGAAVAAMIMANTPLFPYYQLLTDTPFSIQIGDFTLGKPLLLWVNDGLMAIFFLLVGLELKRELIEGELSDPRQIVLPAVGAVGGMAIPAAVYLCFNYDDPLNSQGWAIPAATDIAFALGILTLMGSRVPTSLKVFLTSLAIFDDIGAIIIIALFYTDSISVLALAVALACIVMLAFLNIKRIDEASLYFVFGLVMWVAMLKSGVHATLAGVILAMFIPIKAKDDPDHSPLKELEHDLHPAVAFVILPIFAFFNAGINLSQVDLSLHPVTSGIVLGLFVGKQLGIFACCYLAIRLGFASLPKGVSMGSLYGAAALCGVGFTMSLFIGSLAFGGVDTGFDERLGIIIGSLLSGTLGYAILATTLKKPKAE</sequence>
<feature type="transmembrane region" description="Helical" evidence="7">
    <location>
        <begin position="210"/>
        <end position="241"/>
    </location>
</feature>
<dbReference type="PANTHER" id="PTHR30341:SF0">
    <property type="entry name" value="NA(+)_H(+) ANTIPORTER NHAA"/>
    <property type="match status" value="1"/>
</dbReference>
<keyword evidence="7" id="KW-0813">Transport</keyword>
<keyword evidence="7" id="KW-0406">Ion transport</keyword>
<accession>A0A2A5WJN7</accession>
<dbReference type="NCBIfam" id="NF007112">
    <property type="entry name" value="PRK09561.1"/>
    <property type="match status" value="1"/>
</dbReference>
<comment type="catalytic activity">
    <reaction evidence="7">
        <text>Na(+)(in) + 2 H(+)(out) = Na(+)(out) + 2 H(+)(in)</text>
        <dbReference type="Rhea" id="RHEA:29251"/>
        <dbReference type="ChEBI" id="CHEBI:15378"/>
        <dbReference type="ChEBI" id="CHEBI:29101"/>
    </reaction>
</comment>
<evidence type="ECO:0000313" key="8">
    <source>
        <dbReference type="EMBL" id="PDH36755.1"/>
    </source>
</evidence>
<comment type="similarity">
    <text evidence="7">Belongs to the NhaA Na(+)/H(+) (TC 2.A.33) antiporter family.</text>
</comment>
<evidence type="ECO:0000256" key="6">
    <source>
        <dbReference type="ARBA" id="ARBA00023201"/>
    </source>
</evidence>
<name>A0A2A5WJN7_9GAMM</name>
<organism evidence="8 9">
    <name type="scientific">OM182 bacterium MED-G24</name>
    <dbReference type="NCBI Taxonomy" id="1986255"/>
    <lineage>
        <taxon>Bacteria</taxon>
        <taxon>Pseudomonadati</taxon>
        <taxon>Pseudomonadota</taxon>
        <taxon>Gammaproteobacteria</taxon>
        <taxon>OMG group</taxon>
        <taxon>OM182 clade</taxon>
    </lineage>
</organism>
<keyword evidence="7" id="KW-0915">Sodium</keyword>
<dbReference type="Gene3D" id="1.20.1530.10">
    <property type="entry name" value="Na+/H+ antiporter like domain"/>
    <property type="match status" value="1"/>
</dbReference>
<dbReference type="GO" id="GO:0005886">
    <property type="term" value="C:plasma membrane"/>
    <property type="evidence" value="ECO:0007669"/>
    <property type="project" value="UniProtKB-SubCell"/>
</dbReference>
<keyword evidence="7" id="KW-0050">Antiport</keyword>
<dbReference type="HAMAP" id="MF_01844">
    <property type="entry name" value="NhaA"/>
    <property type="match status" value="1"/>
</dbReference>
<keyword evidence="6 7" id="KW-0739">Sodium transport</keyword>
<gene>
    <name evidence="7 8" type="primary">nhaA</name>
    <name evidence="8" type="ORF">CNE99_09180</name>
</gene>
<feature type="transmembrane region" description="Helical" evidence="7">
    <location>
        <begin position="292"/>
        <end position="320"/>
    </location>
</feature>
<evidence type="ECO:0000256" key="4">
    <source>
        <dbReference type="ARBA" id="ARBA00022989"/>
    </source>
</evidence>
<keyword evidence="4 7" id="KW-1133">Transmembrane helix</keyword>
<feature type="transmembrane region" description="Helical" evidence="7">
    <location>
        <begin position="159"/>
        <end position="179"/>
    </location>
</feature>
<comment type="function">
    <text evidence="7">Na(+)/H(+) antiporter that extrudes sodium in exchange for external protons.</text>
</comment>